<organism evidence="2 3">
    <name type="scientific">Tieghemostelium lacteum</name>
    <name type="common">Slime mold</name>
    <name type="synonym">Dictyostelium lacteum</name>
    <dbReference type="NCBI Taxonomy" id="361077"/>
    <lineage>
        <taxon>Eukaryota</taxon>
        <taxon>Amoebozoa</taxon>
        <taxon>Evosea</taxon>
        <taxon>Eumycetozoa</taxon>
        <taxon>Dictyostelia</taxon>
        <taxon>Dictyosteliales</taxon>
        <taxon>Raperosteliaceae</taxon>
        <taxon>Tieghemostelium</taxon>
    </lineage>
</organism>
<protein>
    <submittedName>
        <fullName evidence="2">Uncharacterized protein</fullName>
    </submittedName>
</protein>
<sequence>MDMENETINNDTVSLELIQMQNETIWLIQRDIPVVCKRVKRIIQRCIELLQPTSYRKDKGDGSNGIHSDADYKDSRNNNNNNNNNNSNNNNNNREEDQKDFDYLDDLLDDDKNDGQEKKPDANVIQTVAQKKAQAEKEKFDINTNKFESEHGSRGIVTLDGWFLDAQEIIIKFLKVNKASPIYKTSIQKNKPWRIQQIQNVYNHLCFILSEIDNIINFSLNYKPILPNSLAVNSNSCSNNNNNEIVSPPGNKQIIQLPEIYALVENIRSISESLAMAKDELLLPSKSVFPSTLYQPNVLQPHLPFEINVDITVSNCEIVLSFHELSIISESTSSGLNSPGKQLSKSSGSIRSSSGSLNGSSNGIAPISPLSTSLSSHRQKSEELGAMSTPQSSIPQSHSSNSLHQMLVQQQQLQQQQQQQRNTYSGFTTNSILHGIPTSSVLLSPTESEQTHSTPDYIKRPFQTSKSGSNQLITVTDHIEARVSFKKLSDSFSLLSNAYDKLAELGEKFLVLSNIN</sequence>
<dbReference type="GO" id="GO:0043291">
    <property type="term" value="C:RAVE complex"/>
    <property type="evidence" value="ECO:0007669"/>
    <property type="project" value="TreeGrafter"/>
</dbReference>
<dbReference type="FunCoup" id="A0A152A812">
    <property type="interactions" value="517"/>
</dbReference>
<dbReference type="InterPro" id="IPR028241">
    <property type="entry name" value="RAVE2/Rogdi"/>
</dbReference>
<dbReference type="OrthoDB" id="66510at2759"/>
<dbReference type="Proteomes" id="UP000076078">
    <property type="component" value="Unassembled WGS sequence"/>
</dbReference>
<proteinExistence type="predicted"/>
<evidence type="ECO:0000256" key="1">
    <source>
        <dbReference type="SAM" id="MobiDB-lite"/>
    </source>
</evidence>
<feature type="compositionally biased region" description="Low complexity" evidence="1">
    <location>
        <begin position="388"/>
        <end position="402"/>
    </location>
</feature>
<dbReference type="EMBL" id="LODT01000004">
    <property type="protein sequence ID" value="KYR02373.1"/>
    <property type="molecule type" value="Genomic_DNA"/>
</dbReference>
<dbReference type="AlphaFoldDB" id="A0A152A812"/>
<dbReference type="OMA" id="IDHTEFR"/>
<feature type="compositionally biased region" description="Low complexity" evidence="1">
    <location>
        <begin position="343"/>
        <end position="364"/>
    </location>
</feature>
<evidence type="ECO:0000313" key="2">
    <source>
        <dbReference type="EMBL" id="KYR02373.1"/>
    </source>
</evidence>
<feature type="region of interest" description="Disordered" evidence="1">
    <location>
        <begin position="443"/>
        <end position="463"/>
    </location>
</feature>
<dbReference type="PANTHER" id="PTHR13618:SF1">
    <property type="entry name" value="PROTEIN ROGDI HOMOLOG"/>
    <property type="match status" value="1"/>
</dbReference>
<accession>A0A152A812</accession>
<evidence type="ECO:0000313" key="3">
    <source>
        <dbReference type="Proteomes" id="UP000076078"/>
    </source>
</evidence>
<comment type="caution">
    <text evidence="2">The sequence shown here is derived from an EMBL/GenBank/DDBJ whole genome shotgun (WGS) entry which is preliminary data.</text>
</comment>
<dbReference type="PANTHER" id="PTHR13618">
    <property type="entry name" value="LEUCINE ZIPPER CONTAINING TRANSCRIPTION FACTOR LZF1"/>
    <property type="match status" value="1"/>
</dbReference>
<feature type="compositionally biased region" description="Polar residues" evidence="1">
    <location>
        <begin position="331"/>
        <end position="341"/>
    </location>
</feature>
<reference evidence="2 3" key="1">
    <citation type="submission" date="2015-12" db="EMBL/GenBank/DDBJ databases">
        <title>Dictyostelia acquired genes for synthesis and detection of signals that induce cell-type specialization by lateral gene transfer from prokaryotes.</title>
        <authorList>
            <person name="Gloeckner G."/>
            <person name="Schaap P."/>
        </authorList>
    </citation>
    <scope>NUCLEOTIDE SEQUENCE [LARGE SCALE GENOMIC DNA]</scope>
    <source>
        <strain evidence="2 3">TK</strain>
    </source>
</reference>
<gene>
    <name evidence="2" type="ORF">DLAC_01211</name>
</gene>
<name>A0A152A812_TIELA</name>
<feature type="region of interest" description="Disordered" evidence="1">
    <location>
        <begin position="54"/>
        <end position="97"/>
    </location>
</feature>
<feature type="region of interest" description="Disordered" evidence="1">
    <location>
        <begin position="331"/>
        <end position="423"/>
    </location>
</feature>
<dbReference type="InParanoid" id="A0A152A812"/>
<feature type="compositionally biased region" description="Polar residues" evidence="1">
    <location>
        <begin position="443"/>
        <end position="454"/>
    </location>
</feature>
<feature type="compositionally biased region" description="Low complexity" evidence="1">
    <location>
        <begin position="77"/>
        <end position="92"/>
    </location>
</feature>
<keyword evidence="3" id="KW-1185">Reference proteome</keyword>
<feature type="compositionally biased region" description="Low complexity" evidence="1">
    <location>
        <begin position="409"/>
        <end position="420"/>
    </location>
</feature>
<dbReference type="Pfam" id="PF10259">
    <property type="entry name" value="Rogdi_lz"/>
    <property type="match status" value="1"/>
</dbReference>